<evidence type="ECO:0000256" key="1">
    <source>
        <dbReference type="SAM" id="MobiDB-lite"/>
    </source>
</evidence>
<dbReference type="Proteomes" id="UP001146351">
    <property type="component" value="Unassembled WGS sequence"/>
</dbReference>
<comment type="caution">
    <text evidence="2">The sequence shown here is derived from an EMBL/GenBank/DDBJ whole genome shotgun (WGS) entry which is preliminary data.</text>
</comment>
<dbReference type="AlphaFoldDB" id="A0A9W9HPW3"/>
<accession>A0A9W9HPW3</accession>
<protein>
    <submittedName>
        <fullName evidence="2">Uncharacterized protein</fullName>
    </submittedName>
</protein>
<dbReference type="OrthoDB" id="4525785at2759"/>
<evidence type="ECO:0000313" key="3">
    <source>
        <dbReference type="Proteomes" id="UP001146351"/>
    </source>
</evidence>
<evidence type="ECO:0000313" key="2">
    <source>
        <dbReference type="EMBL" id="KAJ5152515.1"/>
    </source>
</evidence>
<keyword evidence="3" id="KW-1185">Reference proteome</keyword>
<proteinExistence type="predicted"/>
<name>A0A9W9HPW3_9EURO</name>
<reference evidence="2" key="1">
    <citation type="submission" date="2022-11" db="EMBL/GenBank/DDBJ databases">
        <authorList>
            <person name="Petersen C."/>
        </authorList>
    </citation>
    <scope>NUCLEOTIDE SEQUENCE</scope>
    <source>
        <strain evidence="2">IBT 21917</strain>
    </source>
</reference>
<feature type="compositionally biased region" description="Polar residues" evidence="1">
    <location>
        <begin position="288"/>
        <end position="304"/>
    </location>
</feature>
<feature type="region of interest" description="Disordered" evidence="1">
    <location>
        <begin position="288"/>
        <end position="319"/>
    </location>
</feature>
<dbReference type="EMBL" id="JAPQKO010000007">
    <property type="protein sequence ID" value="KAJ5152515.1"/>
    <property type="molecule type" value="Genomic_DNA"/>
</dbReference>
<sequence>MSKACADQALDDLWQLRNDAGYWDMRFTHMQRSASNLLRSVFGRIDVLLAVDEKLSSCCIDHQPSFGDGLSVIRIPFDDTRTKDAIYIHSMFRSILNEMLSSMQNNEWLRRDRPNGTLRYLFNLMAEDHPTIRLMGFETMLRTIDRELSDSSAQEAPPFPIAQALHDMSFVAACMQETSKHYNLIRNADEKYARLADKATSEWRERERPWLTLVQGLLNKVQSKGNNFNRQARDERFPLEQRHRQFWNFIDGCMPPRSDSNSVVHMILRDAPVPRASTPNLASTMVESRWNLQDTDSVPTSTQQKRSRRRNRTITPEPPSTVAIRSAKTEPRSRPPVYIEKGWAIEFWDRIRNHQKGQEGFEMWTRFLSHIGFKVTSELGGSIRTFELETPAEGTRKILFHVPHGQNGNKVPHRLARLLWAARLERHFTVVVREEEIPV</sequence>
<gene>
    <name evidence="2" type="ORF">N7492_009795</name>
</gene>
<reference evidence="2" key="2">
    <citation type="journal article" date="2023" name="IMA Fungus">
        <title>Comparative genomic study of the Penicillium genus elucidates a diverse pangenome and 15 lateral gene transfer events.</title>
        <authorList>
            <person name="Petersen C."/>
            <person name="Sorensen T."/>
            <person name="Nielsen M.R."/>
            <person name="Sondergaard T.E."/>
            <person name="Sorensen J.L."/>
            <person name="Fitzpatrick D.A."/>
            <person name="Frisvad J.C."/>
            <person name="Nielsen K.L."/>
        </authorList>
    </citation>
    <scope>NUCLEOTIDE SEQUENCE</scope>
    <source>
        <strain evidence="2">IBT 21917</strain>
    </source>
</reference>
<organism evidence="2 3">
    <name type="scientific">Penicillium capsulatum</name>
    <dbReference type="NCBI Taxonomy" id="69766"/>
    <lineage>
        <taxon>Eukaryota</taxon>
        <taxon>Fungi</taxon>
        <taxon>Dikarya</taxon>
        <taxon>Ascomycota</taxon>
        <taxon>Pezizomycotina</taxon>
        <taxon>Eurotiomycetes</taxon>
        <taxon>Eurotiomycetidae</taxon>
        <taxon>Eurotiales</taxon>
        <taxon>Aspergillaceae</taxon>
        <taxon>Penicillium</taxon>
    </lineage>
</organism>